<reference evidence="1 2" key="2">
    <citation type="journal article" date="2023" name="Mol. Biol. Evol.">
        <title>Genomics of Secondarily Temperate Adaptation in the Only Non-Antarctic Icefish.</title>
        <authorList>
            <person name="Rivera-Colon A.G."/>
            <person name="Rayamajhi N."/>
            <person name="Minhas B.F."/>
            <person name="Madrigal G."/>
            <person name="Bilyk K.T."/>
            <person name="Yoon V."/>
            <person name="Hune M."/>
            <person name="Gregory S."/>
            <person name="Cheng C.H.C."/>
            <person name="Catchen J.M."/>
        </authorList>
    </citation>
    <scope>NUCLEOTIDE SEQUENCE [LARGE SCALE GENOMIC DNA]</scope>
    <source>
        <strain evidence="1">JMC-PN-2008</strain>
    </source>
</reference>
<evidence type="ECO:0000313" key="2">
    <source>
        <dbReference type="Proteomes" id="UP001346869"/>
    </source>
</evidence>
<dbReference type="EMBL" id="JAUZQC010000007">
    <property type="protein sequence ID" value="KAK5869066.1"/>
    <property type="molecule type" value="Genomic_DNA"/>
</dbReference>
<reference evidence="1 2" key="1">
    <citation type="journal article" date="2023" name="Genes (Basel)">
        <title>Chromosome-Level Genome Assembly and Circadian Gene Repertoire of the Patagonia Blennie Eleginops maclovinus-The Closest Ancestral Proxy of Antarctic Cryonotothenioids.</title>
        <authorList>
            <person name="Cheng C.C."/>
            <person name="Rivera-Colon A.G."/>
            <person name="Minhas B.F."/>
            <person name="Wilson L."/>
            <person name="Rayamajhi N."/>
            <person name="Vargas-Chacoff L."/>
            <person name="Catchen J.M."/>
        </authorList>
    </citation>
    <scope>NUCLEOTIDE SEQUENCE [LARGE SCALE GENOMIC DNA]</scope>
    <source>
        <strain evidence="1">JMC-PN-2008</strain>
    </source>
</reference>
<dbReference type="AlphaFoldDB" id="A0AAN8AND1"/>
<proteinExistence type="predicted"/>
<name>A0AAN8AND1_ELEMC</name>
<protein>
    <submittedName>
        <fullName evidence="1">Uncharacterized protein</fullName>
    </submittedName>
</protein>
<gene>
    <name evidence="1" type="ORF">PBY51_010026</name>
</gene>
<keyword evidence="2" id="KW-1185">Reference proteome</keyword>
<dbReference type="Proteomes" id="UP001346869">
    <property type="component" value="Unassembled WGS sequence"/>
</dbReference>
<organism evidence="1 2">
    <name type="scientific">Eleginops maclovinus</name>
    <name type="common">Patagonian blennie</name>
    <name type="synonym">Eleginus maclovinus</name>
    <dbReference type="NCBI Taxonomy" id="56733"/>
    <lineage>
        <taxon>Eukaryota</taxon>
        <taxon>Metazoa</taxon>
        <taxon>Chordata</taxon>
        <taxon>Craniata</taxon>
        <taxon>Vertebrata</taxon>
        <taxon>Euteleostomi</taxon>
        <taxon>Actinopterygii</taxon>
        <taxon>Neopterygii</taxon>
        <taxon>Teleostei</taxon>
        <taxon>Neoteleostei</taxon>
        <taxon>Acanthomorphata</taxon>
        <taxon>Eupercaria</taxon>
        <taxon>Perciformes</taxon>
        <taxon>Notothenioidei</taxon>
        <taxon>Eleginopidae</taxon>
        <taxon>Eleginops</taxon>
    </lineage>
</organism>
<sequence>MTGFRTPPLPPCTMSPPTCGDVALCGHRTASKSQAGETRRAGRILKAAASLSSSANTTALDTQAQSASSMTCILLSPRRM</sequence>
<comment type="caution">
    <text evidence="1">The sequence shown here is derived from an EMBL/GenBank/DDBJ whole genome shotgun (WGS) entry which is preliminary data.</text>
</comment>
<evidence type="ECO:0000313" key="1">
    <source>
        <dbReference type="EMBL" id="KAK5869066.1"/>
    </source>
</evidence>
<accession>A0AAN8AND1</accession>